<organism evidence="7 8">
    <name type="scientific">Piscinibacter terrae</name>
    <dbReference type="NCBI Taxonomy" id="2496871"/>
    <lineage>
        <taxon>Bacteria</taxon>
        <taxon>Pseudomonadati</taxon>
        <taxon>Pseudomonadota</taxon>
        <taxon>Betaproteobacteria</taxon>
        <taxon>Burkholderiales</taxon>
        <taxon>Sphaerotilaceae</taxon>
        <taxon>Piscinibacter</taxon>
    </lineage>
</organism>
<keyword evidence="8" id="KW-1185">Reference proteome</keyword>
<evidence type="ECO:0000256" key="2">
    <source>
        <dbReference type="ARBA" id="ARBA00022723"/>
    </source>
</evidence>
<dbReference type="PANTHER" id="PTHR35008">
    <property type="entry name" value="BLL4482 PROTEIN-RELATED"/>
    <property type="match status" value="1"/>
</dbReference>
<dbReference type="PANTHER" id="PTHR35008:SF8">
    <property type="entry name" value="ALCOHOL DEHYDROGENASE CYTOCHROME C SUBUNIT"/>
    <property type="match status" value="1"/>
</dbReference>
<dbReference type="GO" id="GO:0009055">
    <property type="term" value="F:electron transfer activity"/>
    <property type="evidence" value="ECO:0007669"/>
    <property type="project" value="InterPro"/>
</dbReference>
<dbReference type="GO" id="GO:0020037">
    <property type="term" value="F:heme binding"/>
    <property type="evidence" value="ECO:0007669"/>
    <property type="project" value="InterPro"/>
</dbReference>
<feature type="chain" id="PRO_5017977250" evidence="5">
    <location>
        <begin position="20"/>
        <end position="137"/>
    </location>
</feature>
<evidence type="ECO:0000313" key="8">
    <source>
        <dbReference type="Proteomes" id="UP000267464"/>
    </source>
</evidence>
<evidence type="ECO:0000313" key="7">
    <source>
        <dbReference type="EMBL" id="RQP23801.1"/>
    </source>
</evidence>
<dbReference type="PROSITE" id="PS51007">
    <property type="entry name" value="CYTC"/>
    <property type="match status" value="1"/>
</dbReference>
<evidence type="ECO:0000259" key="6">
    <source>
        <dbReference type="PROSITE" id="PS51007"/>
    </source>
</evidence>
<feature type="domain" description="Cytochrome c" evidence="6">
    <location>
        <begin position="44"/>
        <end position="132"/>
    </location>
</feature>
<dbReference type="InterPro" id="IPR036909">
    <property type="entry name" value="Cyt_c-like_dom_sf"/>
</dbReference>
<keyword evidence="2 4" id="KW-0479">Metal-binding</keyword>
<feature type="signal peptide" evidence="5">
    <location>
        <begin position="1"/>
        <end position="19"/>
    </location>
</feature>
<dbReference type="SUPFAM" id="SSF46626">
    <property type="entry name" value="Cytochrome c"/>
    <property type="match status" value="1"/>
</dbReference>
<dbReference type="InterPro" id="IPR009056">
    <property type="entry name" value="Cyt_c-like_dom"/>
</dbReference>
<dbReference type="Proteomes" id="UP000267464">
    <property type="component" value="Unassembled WGS sequence"/>
</dbReference>
<proteinExistence type="predicted"/>
<sequence length="137" mass="14846">MLRLGMVVLMALAGTMVLAADKPADKGADKGAQGALLPRDSTDAAVFRGGLVYANYCVTCHGFNADGNGRAARLYNPKPANLRMSDKNDAYFGLIIRMGGEAMGRSQFMPPWGAELTDEQMKDLVSYLRSINMRPKE</sequence>
<keyword evidence="5" id="KW-0732">Signal</keyword>
<dbReference type="InterPro" id="IPR051459">
    <property type="entry name" value="Cytochrome_c-type_DH"/>
</dbReference>
<gene>
    <name evidence="7" type="ORF">DZC73_16920</name>
</gene>
<protein>
    <submittedName>
        <fullName evidence="7">Cytochrome c</fullName>
    </submittedName>
</protein>
<comment type="caution">
    <text evidence="7">The sequence shown here is derived from an EMBL/GenBank/DDBJ whole genome shotgun (WGS) entry which is preliminary data.</text>
</comment>
<keyword evidence="3 4" id="KW-0408">Iron</keyword>
<dbReference type="Gene3D" id="1.10.760.10">
    <property type="entry name" value="Cytochrome c-like domain"/>
    <property type="match status" value="1"/>
</dbReference>
<dbReference type="OrthoDB" id="9765171at2"/>
<evidence type="ECO:0000256" key="1">
    <source>
        <dbReference type="ARBA" id="ARBA00022617"/>
    </source>
</evidence>
<dbReference type="GO" id="GO:0046872">
    <property type="term" value="F:metal ion binding"/>
    <property type="evidence" value="ECO:0007669"/>
    <property type="project" value="UniProtKB-KW"/>
</dbReference>
<dbReference type="Pfam" id="PF13442">
    <property type="entry name" value="Cytochrome_CBB3"/>
    <property type="match status" value="1"/>
</dbReference>
<reference evidence="7 8" key="2">
    <citation type="submission" date="2018-12" db="EMBL/GenBank/DDBJ databases">
        <title>Rhizobacter gummiphilus sp. nov., a rubber-degrading bacterium isolated from the soil of a botanical garden in Japan.</title>
        <authorList>
            <person name="Shunsuke S.S."/>
        </authorList>
    </citation>
    <scope>NUCLEOTIDE SEQUENCE [LARGE SCALE GENOMIC DNA]</scope>
    <source>
        <strain evidence="7 8">S-16</strain>
    </source>
</reference>
<keyword evidence="1 4" id="KW-0349">Heme</keyword>
<dbReference type="AlphaFoldDB" id="A0A3N7HSJ6"/>
<evidence type="ECO:0000256" key="4">
    <source>
        <dbReference type="PROSITE-ProRule" id="PRU00433"/>
    </source>
</evidence>
<evidence type="ECO:0000256" key="5">
    <source>
        <dbReference type="SAM" id="SignalP"/>
    </source>
</evidence>
<reference evidence="7 8" key="1">
    <citation type="submission" date="2018-08" db="EMBL/GenBank/DDBJ databases">
        <authorList>
            <person name="Khan S.A."/>
            <person name="Jeon C.O."/>
            <person name="Chun B.H."/>
            <person name="Jeong S.E."/>
        </authorList>
    </citation>
    <scope>NUCLEOTIDE SEQUENCE [LARGE SCALE GENOMIC DNA]</scope>
    <source>
        <strain evidence="7 8">S-16</strain>
    </source>
</reference>
<dbReference type="EMBL" id="QUSW01000004">
    <property type="protein sequence ID" value="RQP23801.1"/>
    <property type="molecule type" value="Genomic_DNA"/>
</dbReference>
<name>A0A3N7HSJ6_9BURK</name>
<accession>A0A3N7HSJ6</accession>
<evidence type="ECO:0000256" key="3">
    <source>
        <dbReference type="ARBA" id="ARBA00023004"/>
    </source>
</evidence>
<dbReference type="RefSeq" id="WP_124541531.1">
    <property type="nucleotide sequence ID" value="NZ_QUSW01000004.1"/>
</dbReference>